<protein>
    <recommendedName>
        <fullName evidence="3">Endonuclease/exonuclease/phosphatase domain-containing protein</fullName>
    </recommendedName>
</protein>
<organism evidence="1 2">
    <name type="scientific">Dreissena polymorpha</name>
    <name type="common">Zebra mussel</name>
    <name type="synonym">Mytilus polymorpha</name>
    <dbReference type="NCBI Taxonomy" id="45954"/>
    <lineage>
        <taxon>Eukaryota</taxon>
        <taxon>Metazoa</taxon>
        <taxon>Spiralia</taxon>
        <taxon>Lophotrochozoa</taxon>
        <taxon>Mollusca</taxon>
        <taxon>Bivalvia</taxon>
        <taxon>Autobranchia</taxon>
        <taxon>Heteroconchia</taxon>
        <taxon>Euheterodonta</taxon>
        <taxon>Imparidentia</taxon>
        <taxon>Neoheterodontei</taxon>
        <taxon>Myida</taxon>
        <taxon>Dreissenoidea</taxon>
        <taxon>Dreissenidae</taxon>
        <taxon>Dreissena</taxon>
    </lineage>
</organism>
<dbReference type="Proteomes" id="UP000828390">
    <property type="component" value="Unassembled WGS sequence"/>
</dbReference>
<proteinExistence type="predicted"/>
<evidence type="ECO:0000313" key="2">
    <source>
        <dbReference type="Proteomes" id="UP000828390"/>
    </source>
</evidence>
<dbReference type="EMBL" id="JAIWYP010000015">
    <property type="protein sequence ID" value="KAH3705328.1"/>
    <property type="molecule type" value="Genomic_DNA"/>
</dbReference>
<accession>A0A9D3YWA7</accession>
<reference evidence="1" key="1">
    <citation type="journal article" date="2019" name="bioRxiv">
        <title>The Genome of the Zebra Mussel, Dreissena polymorpha: A Resource for Invasive Species Research.</title>
        <authorList>
            <person name="McCartney M.A."/>
            <person name="Auch B."/>
            <person name="Kono T."/>
            <person name="Mallez S."/>
            <person name="Zhang Y."/>
            <person name="Obille A."/>
            <person name="Becker A."/>
            <person name="Abrahante J.E."/>
            <person name="Garbe J."/>
            <person name="Badalamenti J.P."/>
            <person name="Herman A."/>
            <person name="Mangelson H."/>
            <person name="Liachko I."/>
            <person name="Sullivan S."/>
            <person name="Sone E.D."/>
            <person name="Koren S."/>
            <person name="Silverstein K.A.T."/>
            <person name="Beckman K.B."/>
            <person name="Gohl D.M."/>
        </authorList>
    </citation>
    <scope>NUCLEOTIDE SEQUENCE</scope>
    <source>
        <strain evidence="1">Duluth1</strain>
        <tissue evidence="1">Whole animal</tissue>
    </source>
</reference>
<reference evidence="1" key="2">
    <citation type="submission" date="2020-11" db="EMBL/GenBank/DDBJ databases">
        <authorList>
            <person name="McCartney M.A."/>
            <person name="Auch B."/>
            <person name="Kono T."/>
            <person name="Mallez S."/>
            <person name="Becker A."/>
            <person name="Gohl D.M."/>
            <person name="Silverstein K.A.T."/>
            <person name="Koren S."/>
            <person name="Bechman K.B."/>
            <person name="Herman A."/>
            <person name="Abrahante J.E."/>
            <person name="Garbe J."/>
        </authorList>
    </citation>
    <scope>NUCLEOTIDE SEQUENCE</scope>
    <source>
        <strain evidence="1">Duluth1</strain>
        <tissue evidence="1">Whole animal</tissue>
    </source>
</reference>
<dbReference type="AlphaFoldDB" id="A0A9D3YWA7"/>
<evidence type="ECO:0000313" key="1">
    <source>
        <dbReference type="EMBL" id="KAH3705328.1"/>
    </source>
</evidence>
<name>A0A9D3YWA7_DREPO</name>
<gene>
    <name evidence="1" type="ORF">DPMN_080397</name>
</gene>
<evidence type="ECO:0008006" key="3">
    <source>
        <dbReference type="Google" id="ProtNLM"/>
    </source>
</evidence>
<keyword evidence="2" id="KW-1185">Reference proteome</keyword>
<sequence>MQDVILYFTYIAPERSPIYEDITTNGIASLQDKLLGIVSDFPSAHLVVAGDLNARISDKLDYIPNDDVNYIFGETAYPSDTFCTPRRTLKTLR</sequence>
<comment type="caution">
    <text evidence="1">The sequence shown here is derived from an EMBL/GenBank/DDBJ whole genome shotgun (WGS) entry which is preliminary data.</text>
</comment>